<feature type="domain" description="CBS" evidence="3">
    <location>
        <begin position="208"/>
        <end position="264"/>
    </location>
</feature>
<dbReference type="PANTHER" id="PTHR35369:SF2">
    <property type="entry name" value="BLR3025 PROTEIN"/>
    <property type="match status" value="1"/>
</dbReference>
<keyword evidence="2" id="KW-0129">CBS domain</keyword>
<evidence type="ECO:0000259" key="3">
    <source>
        <dbReference type="PROSITE" id="PS51371"/>
    </source>
</evidence>
<evidence type="ECO:0000313" key="5">
    <source>
        <dbReference type="Proteomes" id="UP001183809"/>
    </source>
</evidence>
<accession>A0ABU2U5X5</accession>
<dbReference type="InterPro" id="IPR050356">
    <property type="entry name" value="SulA_CellDiv_inhibitor"/>
</dbReference>
<dbReference type="PROSITE" id="PS51371">
    <property type="entry name" value="CBS"/>
    <property type="match status" value="1"/>
</dbReference>
<dbReference type="PANTHER" id="PTHR35369">
    <property type="entry name" value="BLR3025 PROTEIN-RELATED"/>
    <property type="match status" value="1"/>
</dbReference>
<dbReference type="Pfam" id="PF11799">
    <property type="entry name" value="IMS_C"/>
    <property type="match status" value="1"/>
</dbReference>
<dbReference type="InterPro" id="IPR046342">
    <property type="entry name" value="CBS_dom_sf"/>
</dbReference>
<organism evidence="4 5">
    <name type="scientific">Streptomyces gibsoniae</name>
    <dbReference type="NCBI Taxonomy" id="3075529"/>
    <lineage>
        <taxon>Bacteria</taxon>
        <taxon>Bacillati</taxon>
        <taxon>Actinomycetota</taxon>
        <taxon>Actinomycetes</taxon>
        <taxon>Kitasatosporales</taxon>
        <taxon>Streptomycetaceae</taxon>
        <taxon>Streptomyces</taxon>
    </lineage>
</organism>
<dbReference type="Proteomes" id="UP001183809">
    <property type="component" value="Unassembled WGS sequence"/>
</dbReference>
<dbReference type="InterPro" id="IPR036775">
    <property type="entry name" value="DNA_pol_Y-fam_lit_finger_sf"/>
</dbReference>
<dbReference type="SUPFAM" id="SSF54631">
    <property type="entry name" value="CBS-domain pair"/>
    <property type="match status" value="1"/>
</dbReference>
<reference evidence="5" key="1">
    <citation type="submission" date="2023-07" db="EMBL/GenBank/DDBJ databases">
        <title>30 novel species of actinomycetes from the DSMZ collection.</title>
        <authorList>
            <person name="Nouioui I."/>
        </authorList>
    </citation>
    <scope>NUCLEOTIDE SEQUENCE [LARGE SCALE GENOMIC DNA]</scope>
    <source>
        <strain evidence="5">DSM 41699</strain>
    </source>
</reference>
<dbReference type="SUPFAM" id="SSF100879">
    <property type="entry name" value="Lesion bypass DNA polymerase (Y-family), little finger domain"/>
    <property type="match status" value="1"/>
</dbReference>
<dbReference type="InterPro" id="IPR000644">
    <property type="entry name" value="CBS_dom"/>
</dbReference>
<proteinExistence type="predicted"/>
<gene>
    <name evidence="4" type="ORF">RM764_37550</name>
</gene>
<sequence>MTSASWAARAAADRATGIDPRSVIPRALPAAATVRYAFPRHAMDGADARAALLDLVVRLGLLLRPRGQAARALTLTFRFAGNSSWEKTRRLPEPSPHDENLRILAHQLMDAAGLQRGRRTRLVLKGEDLIDADRVAQQISLDDAREAQLVAEAAVDRIRLLKRCGSRHLPIVRQDGRCAGLLDRVDVAVACAAPATSLSGLRVGDLLAEHKPVLIHVEETIRHAANLMSCTAADALPVLQEDGRLAGVLTAADIRGPRRSPGAGGTRRRAVAGPIYGAARASTSSGLPRYGSALTTLQQLVHPRPGASAELVAISPR</sequence>
<name>A0ABU2U5X5_9ACTN</name>
<dbReference type="EMBL" id="JAVREY010000079">
    <property type="protein sequence ID" value="MDT0468629.1"/>
    <property type="molecule type" value="Genomic_DNA"/>
</dbReference>
<comment type="caution">
    <text evidence="4">The sequence shown here is derived from an EMBL/GenBank/DDBJ whole genome shotgun (WGS) entry which is preliminary data.</text>
</comment>
<dbReference type="InterPro" id="IPR017961">
    <property type="entry name" value="DNA_pol_Y-fam_little_finger"/>
</dbReference>
<evidence type="ECO:0000256" key="2">
    <source>
        <dbReference type="PROSITE-ProRule" id="PRU00703"/>
    </source>
</evidence>
<evidence type="ECO:0000313" key="4">
    <source>
        <dbReference type="EMBL" id="MDT0468629.1"/>
    </source>
</evidence>
<keyword evidence="5" id="KW-1185">Reference proteome</keyword>
<keyword evidence="1" id="KW-0227">DNA damage</keyword>
<evidence type="ECO:0000256" key="1">
    <source>
        <dbReference type="ARBA" id="ARBA00022763"/>
    </source>
</evidence>
<dbReference type="Gene3D" id="3.10.580.10">
    <property type="entry name" value="CBS-domain"/>
    <property type="match status" value="1"/>
</dbReference>
<dbReference type="Pfam" id="PF00571">
    <property type="entry name" value="CBS"/>
    <property type="match status" value="1"/>
</dbReference>
<dbReference type="RefSeq" id="WP_311700072.1">
    <property type="nucleotide sequence ID" value="NZ_JAVREY010000079.1"/>
</dbReference>
<protein>
    <submittedName>
        <fullName evidence="4">CBS domain-containing protein</fullName>
    </submittedName>
</protein>